<evidence type="ECO:0008006" key="7">
    <source>
        <dbReference type="Google" id="ProtNLM"/>
    </source>
</evidence>
<gene>
    <name evidence="5" type="ORF">MNOR_LOCUS24515</name>
</gene>
<organism evidence="5 6">
    <name type="scientific">Meganyctiphanes norvegica</name>
    <name type="common">Northern krill</name>
    <name type="synonym">Thysanopoda norvegica</name>
    <dbReference type="NCBI Taxonomy" id="48144"/>
    <lineage>
        <taxon>Eukaryota</taxon>
        <taxon>Metazoa</taxon>
        <taxon>Ecdysozoa</taxon>
        <taxon>Arthropoda</taxon>
        <taxon>Crustacea</taxon>
        <taxon>Multicrustacea</taxon>
        <taxon>Malacostraca</taxon>
        <taxon>Eumalacostraca</taxon>
        <taxon>Eucarida</taxon>
        <taxon>Euphausiacea</taxon>
        <taxon>Euphausiidae</taxon>
        <taxon>Meganyctiphanes</taxon>
    </lineage>
</organism>
<evidence type="ECO:0000256" key="1">
    <source>
        <dbReference type="ARBA" id="ARBA00022614"/>
    </source>
</evidence>
<protein>
    <recommendedName>
        <fullName evidence="7">Oplophorus-luciferin 2-monooxygenase non-catalytic subunit</fullName>
    </recommendedName>
</protein>
<evidence type="ECO:0000313" key="5">
    <source>
        <dbReference type="EMBL" id="CAL4124439.1"/>
    </source>
</evidence>
<dbReference type="AlphaFoldDB" id="A0AAV2RF72"/>
<keyword evidence="1" id="KW-0433">Leucine-rich repeat</keyword>
<dbReference type="PANTHER" id="PTHR24364:SF18">
    <property type="entry name" value="LP06937P"/>
    <property type="match status" value="1"/>
</dbReference>
<dbReference type="Pfam" id="PF13855">
    <property type="entry name" value="LRR_8"/>
    <property type="match status" value="1"/>
</dbReference>
<dbReference type="SMART" id="SM00369">
    <property type="entry name" value="LRR_TYP"/>
    <property type="match status" value="3"/>
</dbReference>
<keyword evidence="6" id="KW-1185">Reference proteome</keyword>
<name>A0AAV2RF72_MEGNR</name>
<dbReference type="InterPro" id="IPR032675">
    <property type="entry name" value="LRR_dom_sf"/>
</dbReference>
<dbReference type="PANTHER" id="PTHR24364">
    <property type="entry name" value="LP06937P"/>
    <property type="match status" value="1"/>
</dbReference>
<feature type="chain" id="PRO_5043785836" description="Oplophorus-luciferin 2-monooxygenase non-catalytic subunit" evidence="4">
    <location>
        <begin position="23"/>
        <end position="382"/>
    </location>
</feature>
<dbReference type="InterPro" id="IPR003591">
    <property type="entry name" value="Leu-rich_rpt_typical-subtyp"/>
</dbReference>
<dbReference type="GO" id="GO:0016020">
    <property type="term" value="C:membrane"/>
    <property type="evidence" value="ECO:0007669"/>
    <property type="project" value="TreeGrafter"/>
</dbReference>
<keyword evidence="3" id="KW-0677">Repeat</keyword>
<dbReference type="InterPro" id="IPR052286">
    <property type="entry name" value="Wnt_signaling_inhibitor"/>
</dbReference>
<accession>A0AAV2RF72</accession>
<keyword evidence="2 4" id="KW-0732">Signal</keyword>
<comment type="caution">
    <text evidence="5">The sequence shown here is derived from an EMBL/GenBank/DDBJ whole genome shotgun (WGS) entry which is preliminary data.</text>
</comment>
<evidence type="ECO:0000256" key="2">
    <source>
        <dbReference type="ARBA" id="ARBA00022729"/>
    </source>
</evidence>
<dbReference type="Gene3D" id="3.80.10.10">
    <property type="entry name" value="Ribonuclease Inhibitor"/>
    <property type="match status" value="3"/>
</dbReference>
<dbReference type="SUPFAM" id="SSF52058">
    <property type="entry name" value="L domain-like"/>
    <property type="match status" value="1"/>
</dbReference>
<evidence type="ECO:0000256" key="4">
    <source>
        <dbReference type="SAM" id="SignalP"/>
    </source>
</evidence>
<reference evidence="5 6" key="1">
    <citation type="submission" date="2024-05" db="EMBL/GenBank/DDBJ databases">
        <authorList>
            <person name="Wallberg A."/>
        </authorList>
    </citation>
    <scope>NUCLEOTIDE SEQUENCE [LARGE SCALE GENOMIC DNA]</scope>
</reference>
<proteinExistence type="predicted"/>
<evidence type="ECO:0000256" key="3">
    <source>
        <dbReference type="ARBA" id="ARBA00022737"/>
    </source>
</evidence>
<sequence length="382" mass="43094">MVRTMYLVVWILLQQSLLFVDSIGINTKVSHPLPNADVFAEHDLALPSSVYKRGITEVKTRTRNGVCPTSEDIAPCTCSVSEDNAVTMDCSDVTSEDQLREIFTSNFPVSQLYMFTTFHSPLIVLESGVFGEVNFNHIKMNYGNLTEVELGALDGMYDTLEELRFSDNHILNFPFETIESFTKLKHLAIDNNNEYMTNFPVIKSDSLIDLRLMNWKFDFVPKDAFKSVPKIEEIILYGNNISSFELGTFSNLNHLKSLDLCLNGLTHIPKGLFSLSDGLSNITWIRLSANQIDTIEPNAFNVVANVSIELDDNHLATIDEEVWGPLFDEGFQLHIRNNPLLCGCDIAWLVRNGDYLSQIHFDATCYDGVFVSNLKPGMFDDC</sequence>
<evidence type="ECO:0000313" key="6">
    <source>
        <dbReference type="Proteomes" id="UP001497623"/>
    </source>
</evidence>
<dbReference type="InterPro" id="IPR001611">
    <property type="entry name" value="Leu-rich_rpt"/>
</dbReference>
<feature type="signal peptide" evidence="4">
    <location>
        <begin position="1"/>
        <end position="22"/>
    </location>
</feature>
<dbReference type="Proteomes" id="UP001497623">
    <property type="component" value="Unassembled WGS sequence"/>
</dbReference>
<dbReference type="EMBL" id="CAXKWB010022579">
    <property type="protein sequence ID" value="CAL4124439.1"/>
    <property type="molecule type" value="Genomic_DNA"/>
</dbReference>